<dbReference type="GO" id="GO:0006564">
    <property type="term" value="P:L-serine biosynthetic process"/>
    <property type="evidence" value="ECO:0007669"/>
    <property type="project" value="UniProtKB-UniRule"/>
</dbReference>
<dbReference type="GO" id="GO:0036424">
    <property type="term" value="F:L-phosphoserine phosphatase activity"/>
    <property type="evidence" value="ECO:0007669"/>
    <property type="project" value="UniProtKB-UniRule"/>
</dbReference>
<keyword evidence="5" id="KW-1185">Reference proteome</keyword>
<dbReference type="InterPro" id="IPR036412">
    <property type="entry name" value="HAD-like_sf"/>
</dbReference>
<dbReference type="AlphaFoldDB" id="A0A1D7QSW9"/>
<evidence type="ECO:0000256" key="3">
    <source>
        <dbReference type="HAMAP-Rule" id="MF_02240"/>
    </source>
</evidence>
<name>A0A1D7QSW9_9BACI</name>
<dbReference type="InterPro" id="IPR044266">
    <property type="entry name" value="PSP_YsaA"/>
</dbReference>
<comment type="cofactor">
    <cofactor evidence="3">
        <name>Mg(2+)</name>
        <dbReference type="ChEBI" id="CHEBI:18420"/>
    </cofactor>
    <cofactor evidence="3">
        <name>Co(2+)</name>
        <dbReference type="ChEBI" id="CHEBI:48828"/>
    </cofactor>
</comment>
<sequence length="264" mass="29832">MVKAIFFDLDDTLLNDAKSVETALRKTCRFGEDKTGIEADKLYDAIRLKAPEVYSRYDTYEFTKKIGINPFEGLWGEFDDRGEGFQALKDVIVHYQQTSWTEALQHCGVVDSQTGRQLATKFRTERLDAPFLFDDALPLLDQLKGQYDLLMLTNGSPQLQNIKLRLTPELVPYFDHIVISGEFGIGKPDPSIFEHALQLTGHSPTDVLMVGDNLKTDIQGANQAGIPSVWLNRHEKKAENESPTHEIEALEELMTLLNEIQSSE</sequence>
<dbReference type="STRING" id="632773.BBEV_0709"/>
<dbReference type="InterPro" id="IPR051400">
    <property type="entry name" value="HAD-like_hydrolase"/>
</dbReference>
<gene>
    <name evidence="4" type="primary">ysaA</name>
    <name evidence="4" type="ORF">BBEV_0709</name>
</gene>
<dbReference type="OrthoDB" id="9809962at2"/>
<dbReference type="NCBIfam" id="TIGR01509">
    <property type="entry name" value="HAD-SF-IA-v3"/>
    <property type="match status" value="1"/>
</dbReference>
<dbReference type="HAMAP" id="MF_02240">
    <property type="entry name" value="PSP"/>
    <property type="match status" value="1"/>
</dbReference>
<keyword evidence="3" id="KW-0028">Amino-acid biosynthesis</keyword>
<dbReference type="KEGG" id="bbev:BBEV_0709"/>
<proteinExistence type="inferred from homology"/>
<comment type="catalytic activity">
    <reaction evidence="3">
        <text>O-phospho-D-serine + H2O = D-serine + phosphate</text>
        <dbReference type="Rhea" id="RHEA:24873"/>
        <dbReference type="ChEBI" id="CHEBI:15377"/>
        <dbReference type="ChEBI" id="CHEBI:35247"/>
        <dbReference type="ChEBI" id="CHEBI:43474"/>
        <dbReference type="ChEBI" id="CHEBI:58680"/>
        <dbReference type="EC" id="3.1.3.3"/>
    </reaction>
</comment>
<dbReference type="SFLD" id="SFLDG01129">
    <property type="entry name" value="C1.5:_HAD__Beta-PGM__Phosphata"/>
    <property type="match status" value="1"/>
</dbReference>
<dbReference type="Pfam" id="PF00702">
    <property type="entry name" value="Hydrolase"/>
    <property type="match status" value="1"/>
</dbReference>
<comment type="pathway">
    <text evidence="3">Amino-acid biosynthesis; L-serine biosynthesis; L-serine from 3-phospho-D-glycerate: step 3/3.</text>
</comment>
<dbReference type="NCBIfam" id="TIGR01549">
    <property type="entry name" value="HAD-SF-IA-v1"/>
    <property type="match status" value="1"/>
</dbReference>
<comment type="catalytic activity">
    <reaction evidence="3">
        <text>O-phospho-L-serine + H2O = L-serine + phosphate</text>
        <dbReference type="Rhea" id="RHEA:21208"/>
        <dbReference type="ChEBI" id="CHEBI:15377"/>
        <dbReference type="ChEBI" id="CHEBI:33384"/>
        <dbReference type="ChEBI" id="CHEBI:43474"/>
        <dbReference type="ChEBI" id="CHEBI:57524"/>
        <dbReference type="EC" id="3.1.3.3"/>
    </reaction>
</comment>
<comment type="function">
    <text evidence="3">Catalyzes the last step of the phosphorylated serine biosynthetic pathway, i.e. dephosphorylation of O-phospho-L-serine to form L-serine.</text>
</comment>
<keyword evidence="1 3" id="KW-0378">Hydrolase</keyword>
<dbReference type="RefSeq" id="WP_069364202.1">
    <property type="nucleotide sequence ID" value="NZ_CP012502.1"/>
</dbReference>
<dbReference type="SFLD" id="SFLDS00003">
    <property type="entry name" value="Haloacid_Dehalogenase"/>
    <property type="match status" value="1"/>
</dbReference>
<evidence type="ECO:0000256" key="2">
    <source>
        <dbReference type="ARBA" id="ARBA00022842"/>
    </source>
</evidence>
<reference evidence="4 5" key="1">
    <citation type="submission" date="2015-08" db="EMBL/GenBank/DDBJ databases">
        <title>The complete genome sequence of Bacillus beveridgei MLTeJB.</title>
        <authorList>
            <person name="Hanson T.E."/>
            <person name="Mesa C."/>
            <person name="Basesman S.M."/>
            <person name="Oremland R.S."/>
        </authorList>
    </citation>
    <scope>NUCLEOTIDE SEQUENCE [LARGE SCALE GENOMIC DNA]</scope>
    <source>
        <strain evidence="4 5">MLTeJB</strain>
    </source>
</reference>
<organism evidence="4 5">
    <name type="scientific">Salisediminibacterium beveridgei</name>
    <dbReference type="NCBI Taxonomy" id="632773"/>
    <lineage>
        <taxon>Bacteria</taxon>
        <taxon>Bacillati</taxon>
        <taxon>Bacillota</taxon>
        <taxon>Bacilli</taxon>
        <taxon>Bacillales</taxon>
        <taxon>Bacillaceae</taxon>
        <taxon>Salisediminibacterium</taxon>
    </lineage>
</organism>
<evidence type="ECO:0000313" key="5">
    <source>
        <dbReference type="Proteomes" id="UP000094463"/>
    </source>
</evidence>
<dbReference type="Gene3D" id="3.40.50.1000">
    <property type="entry name" value="HAD superfamily/HAD-like"/>
    <property type="match status" value="1"/>
</dbReference>
<comment type="similarity">
    <text evidence="3">Belongs to the HAD-like hydrolase superfamily.</text>
</comment>
<dbReference type="EMBL" id="CP012502">
    <property type="protein sequence ID" value="AOM82081.1"/>
    <property type="molecule type" value="Genomic_DNA"/>
</dbReference>
<dbReference type="PATRIC" id="fig|632773.3.peg.743"/>
<evidence type="ECO:0000256" key="1">
    <source>
        <dbReference type="ARBA" id="ARBA00022801"/>
    </source>
</evidence>
<dbReference type="Proteomes" id="UP000094463">
    <property type="component" value="Chromosome"/>
</dbReference>
<dbReference type="InterPro" id="IPR006439">
    <property type="entry name" value="HAD-SF_hydro_IA"/>
</dbReference>
<dbReference type="CDD" id="cd04305">
    <property type="entry name" value="HAD_Neu5Ac-Pase_like"/>
    <property type="match status" value="1"/>
</dbReference>
<dbReference type="PANTHER" id="PTHR46470:SF3">
    <property type="entry name" value="N-ACYLNEURAMINATE-9-PHOSPHATASE"/>
    <property type="match status" value="1"/>
</dbReference>
<dbReference type="PANTHER" id="PTHR46470">
    <property type="entry name" value="N-ACYLNEURAMINATE-9-PHOSPHATASE"/>
    <property type="match status" value="1"/>
</dbReference>
<dbReference type="EC" id="3.1.3.3" evidence="3"/>
<dbReference type="SUPFAM" id="SSF56784">
    <property type="entry name" value="HAD-like"/>
    <property type="match status" value="1"/>
</dbReference>
<keyword evidence="2 3" id="KW-0460">Magnesium</keyword>
<keyword evidence="3" id="KW-0170">Cobalt</keyword>
<accession>A0A1D7QSW9</accession>
<evidence type="ECO:0000313" key="4">
    <source>
        <dbReference type="EMBL" id="AOM82081.1"/>
    </source>
</evidence>
<dbReference type="Gene3D" id="1.20.120.710">
    <property type="entry name" value="Haloacid dehalogenase hydrolase-like domain"/>
    <property type="match status" value="1"/>
</dbReference>
<protein>
    <recommendedName>
        <fullName evidence="3">Phosphoserine phosphatase</fullName>
        <shortName evidence="3">PSP</shortName>
        <ecNumber evidence="3">3.1.3.3</ecNumber>
    </recommendedName>
</protein>
<dbReference type="InterPro" id="IPR023214">
    <property type="entry name" value="HAD_sf"/>
</dbReference>
<keyword evidence="3" id="KW-0718">Serine biosynthesis</keyword>